<organism evidence="3 4">
    <name type="scientific">Streblomastix strix</name>
    <dbReference type="NCBI Taxonomy" id="222440"/>
    <lineage>
        <taxon>Eukaryota</taxon>
        <taxon>Metamonada</taxon>
        <taxon>Preaxostyla</taxon>
        <taxon>Oxymonadida</taxon>
        <taxon>Streblomastigidae</taxon>
        <taxon>Streblomastix</taxon>
    </lineage>
</organism>
<dbReference type="OrthoDB" id="10263185at2759"/>
<dbReference type="InterPro" id="IPR027193">
    <property type="entry name" value="Noc4"/>
</dbReference>
<comment type="similarity">
    <text evidence="1">Belongs to the CBF/MAK21 family.</text>
</comment>
<dbReference type="GO" id="GO:0032040">
    <property type="term" value="C:small-subunit processome"/>
    <property type="evidence" value="ECO:0007669"/>
    <property type="project" value="TreeGrafter"/>
</dbReference>
<evidence type="ECO:0000259" key="2">
    <source>
        <dbReference type="Pfam" id="PF03914"/>
    </source>
</evidence>
<name>A0A5J4X3D6_9EUKA</name>
<evidence type="ECO:0000256" key="1">
    <source>
        <dbReference type="ARBA" id="ARBA00007797"/>
    </source>
</evidence>
<dbReference type="PANTHER" id="PTHR12455">
    <property type="entry name" value="NUCLEOLAR COMPLEX PROTEIN 4"/>
    <property type="match status" value="1"/>
</dbReference>
<reference evidence="3 4" key="1">
    <citation type="submission" date="2019-03" db="EMBL/GenBank/DDBJ databases">
        <title>Single cell metagenomics reveals metabolic interactions within the superorganism composed of flagellate Streblomastix strix and complex community of Bacteroidetes bacteria on its surface.</title>
        <authorList>
            <person name="Treitli S.C."/>
            <person name="Kolisko M."/>
            <person name="Husnik F."/>
            <person name="Keeling P."/>
            <person name="Hampl V."/>
        </authorList>
    </citation>
    <scope>NUCLEOTIDE SEQUENCE [LARGE SCALE GENOMIC DNA]</scope>
    <source>
        <strain evidence="3">ST1C</strain>
    </source>
</reference>
<dbReference type="EMBL" id="SNRW01000342">
    <property type="protein sequence ID" value="KAA6401728.1"/>
    <property type="molecule type" value="Genomic_DNA"/>
</dbReference>
<dbReference type="GO" id="GO:0042254">
    <property type="term" value="P:ribosome biogenesis"/>
    <property type="evidence" value="ECO:0007669"/>
    <property type="project" value="InterPro"/>
</dbReference>
<dbReference type="InterPro" id="IPR005612">
    <property type="entry name" value="CCAAT-binding_factor"/>
</dbReference>
<accession>A0A5J4X3D6</accession>
<dbReference type="PANTHER" id="PTHR12455:SF0">
    <property type="entry name" value="NUCLEOLAR COMPLEX PROTEIN 4 HOMOLOG"/>
    <property type="match status" value="1"/>
</dbReference>
<comment type="caution">
    <text evidence="3">The sequence shown here is derived from an EMBL/GenBank/DDBJ whole genome shotgun (WGS) entry which is preliminary data.</text>
</comment>
<dbReference type="GO" id="GO:0030692">
    <property type="term" value="C:Noc4p-Nop14p complex"/>
    <property type="evidence" value="ECO:0007669"/>
    <property type="project" value="TreeGrafter"/>
</dbReference>
<feature type="domain" description="CCAAT-binding factor" evidence="2">
    <location>
        <begin position="74"/>
        <end position="224"/>
    </location>
</feature>
<protein>
    <submittedName>
        <fullName evidence="3">Putative Nuclear complex protein 4</fullName>
    </submittedName>
</protein>
<proteinExistence type="inferred from homology"/>
<dbReference type="AlphaFoldDB" id="A0A5J4X3D6"/>
<evidence type="ECO:0000313" key="4">
    <source>
        <dbReference type="Proteomes" id="UP000324800"/>
    </source>
</evidence>
<dbReference type="Pfam" id="PF03914">
    <property type="entry name" value="CBF"/>
    <property type="match status" value="1"/>
</dbReference>
<sequence length="311" mass="35459">MIQFHLTRDIAISLKNTIVVDKVWTALIRLNLPSDIQRQILASLECNILPFLPNPILFTDFIHTQIGSQNAMNALLALGGMAYLMLNCGADYPPFYIRLYSLFADQHTSQSYHTRLLQYTDQYLSSPMLPRSIAASFAKKAAQNALKNGYCWACTDEQKGGKTKNIEIQDGQSSFIMRTDAYRSDHDKFNPNETNPQNTGAENSFLWEIATLTNHYNTQIAKMAHSFVNFETDLSHWDITKFTNQSSKQLFLSALETPMLTGKAARRTRRLGIENNIVGSEAVVEHLPSTENRIRDEYEYSKCIRQIKQFN</sequence>
<gene>
    <name evidence="3" type="ORF">EZS28_002745</name>
</gene>
<evidence type="ECO:0000313" key="3">
    <source>
        <dbReference type="EMBL" id="KAA6401728.1"/>
    </source>
</evidence>
<dbReference type="Proteomes" id="UP000324800">
    <property type="component" value="Unassembled WGS sequence"/>
</dbReference>